<keyword evidence="2" id="KW-1185">Reference proteome</keyword>
<dbReference type="Proteomes" id="UP000787672">
    <property type="component" value="Unassembled WGS sequence"/>
</dbReference>
<comment type="caution">
    <text evidence="1">The sequence shown here is derived from an EMBL/GenBank/DDBJ whole genome shotgun (WGS) entry which is preliminary data.</text>
</comment>
<dbReference type="RefSeq" id="WP_216633062.1">
    <property type="nucleotide sequence ID" value="NZ_JAHLQN010000001.1"/>
</dbReference>
<protein>
    <submittedName>
        <fullName evidence="1">Uncharacterized protein</fullName>
    </submittedName>
</protein>
<evidence type="ECO:0000313" key="1">
    <source>
        <dbReference type="EMBL" id="MBU5627718.1"/>
    </source>
</evidence>
<proteinExistence type="predicted"/>
<organism evidence="1 2">
    <name type="scientific">Dysosmobacter acutus</name>
    <dbReference type="NCBI Taxonomy" id="2841504"/>
    <lineage>
        <taxon>Bacteria</taxon>
        <taxon>Bacillati</taxon>
        <taxon>Bacillota</taxon>
        <taxon>Clostridia</taxon>
        <taxon>Eubacteriales</taxon>
        <taxon>Oscillospiraceae</taxon>
        <taxon>Dysosmobacter</taxon>
    </lineage>
</organism>
<sequence>MTKEELSKLLWINREISIEKRRLEELKAAAKDCTAKITGLPHVSGASRRMENISILIAEQRDLVDLKIKQSVIEYNRLNRYISGIEDPLIRSILKLRFIDGFSWLQVAMRVGGDNTADSVRKSCDRYLNSH</sequence>
<accession>A0ABS6FCC9</accession>
<gene>
    <name evidence="1" type="ORF">KQI82_12440</name>
</gene>
<name>A0ABS6FCC9_9FIRM</name>
<dbReference type="EMBL" id="JAHLQN010000001">
    <property type="protein sequence ID" value="MBU5627718.1"/>
    <property type="molecule type" value="Genomic_DNA"/>
</dbReference>
<evidence type="ECO:0000313" key="2">
    <source>
        <dbReference type="Proteomes" id="UP000787672"/>
    </source>
</evidence>
<reference evidence="1 2" key="1">
    <citation type="submission" date="2021-06" db="EMBL/GenBank/DDBJ databases">
        <authorList>
            <person name="Sun Q."/>
            <person name="Li D."/>
        </authorList>
    </citation>
    <scope>NUCLEOTIDE SEQUENCE [LARGE SCALE GENOMIC DNA]</scope>
    <source>
        <strain evidence="1 2">MSJ-2</strain>
    </source>
</reference>